<organism evidence="4">
    <name type="scientific">Branchiostoma belcheri</name>
    <name type="common">Amphioxus</name>
    <dbReference type="NCBI Taxonomy" id="7741"/>
    <lineage>
        <taxon>Eukaryota</taxon>
        <taxon>Metazoa</taxon>
        <taxon>Chordata</taxon>
        <taxon>Cephalochordata</taxon>
        <taxon>Leptocardii</taxon>
        <taxon>Amphioxiformes</taxon>
        <taxon>Branchiostomatidae</taxon>
        <taxon>Branchiostoma</taxon>
    </lineage>
</organism>
<dbReference type="InterPro" id="IPR017920">
    <property type="entry name" value="COMM"/>
</dbReference>
<sequence length="196" mass="21667">MELSTEVQEGLQLCGDSAQISDPAFNFLVKSACDTLLQGRKRGKDVLDDPSVAQSDPAVLKQVFASLTTLLLEAAKHNTDSTNTSSLLEDCKMSPDRIEAFNNVYMSNRTELQSVLSSTGSGFPHIVDVDWRLDYYIKNNHLDHVNEPTYLVTLKTEEPGSSELKDVQFACTVEQLQDMVGKLKDACKSMEKASQT</sequence>
<dbReference type="AlphaFoldDB" id="A0A2Z4HQL4"/>
<dbReference type="GO" id="GO:0006814">
    <property type="term" value="P:sodium ion transport"/>
    <property type="evidence" value="ECO:0007669"/>
    <property type="project" value="InterPro"/>
</dbReference>
<evidence type="ECO:0000256" key="2">
    <source>
        <dbReference type="ARBA" id="ARBA00093469"/>
    </source>
</evidence>
<dbReference type="PANTHER" id="PTHR31159">
    <property type="entry name" value="COMM DOMAIN-CONTAINING PROTEIN 3"/>
    <property type="match status" value="1"/>
</dbReference>
<dbReference type="PANTHER" id="PTHR31159:SF1">
    <property type="entry name" value="COMM DOMAIN-CONTAINING PROTEIN 3"/>
    <property type="match status" value="1"/>
</dbReference>
<dbReference type="CDD" id="cd04751">
    <property type="entry name" value="Commd3"/>
    <property type="match status" value="1"/>
</dbReference>
<reference evidence="4" key="1">
    <citation type="journal article" date="2018" name="Fish Shellfish Immunol.">
        <title>Genome-wide organization, evolutionary diversification of the COMMD family genes of amphioxus (Branchiostoma belcheri) with the possible role in innate immunity.</title>
        <authorList>
            <person name="Jin P."/>
            <person name="Lv C."/>
            <person name="Peng S."/>
            <person name="Cai L."/>
            <person name="Zhu J."/>
            <person name="Ma F."/>
        </authorList>
    </citation>
    <scope>NUCLEOTIDE SEQUENCE</scope>
</reference>
<dbReference type="Pfam" id="PF07258">
    <property type="entry name" value="COMM_domain"/>
    <property type="match status" value="1"/>
</dbReference>
<dbReference type="EMBL" id="MF579239">
    <property type="protein sequence ID" value="AWW17677.1"/>
    <property type="molecule type" value="mRNA"/>
</dbReference>
<evidence type="ECO:0000259" key="3">
    <source>
        <dbReference type="PROSITE" id="PS51269"/>
    </source>
</evidence>
<proteinExistence type="evidence at transcript level"/>
<dbReference type="PROSITE" id="PS51269">
    <property type="entry name" value="COMM"/>
    <property type="match status" value="1"/>
</dbReference>
<comment type="similarity">
    <text evidence="2">Belongs to the COMM domain-containing protein 3 family.</text>
</comment>
<feature type="domain" description="COMM" evidence="3">
    <location>
        <begin position="125"/>
        <end position="194"/>
    </location>
</feature>
<dbReference type="Pfam" id="PF21672">
    <property type="entry name" value="COMM_HN"/>
    <property type="match status" value="1"/>
</dbReference>
<evidence type="ECO:0000256" key="1">
    <source>
        <dbReference type="ARBA" id="ARBA00016548"/>
    </source>
</evidence>
<evidence type="ECO:0000313" key="4">
    <source>
        <dbReference type="EMBL" id="AWW17677.1"/>
    </source>
</evidence>
<dbReference type="InterPro" id="IPR037355">
    <property type="entry name" value="COMMD3"/>
</dbReference>
<protein>
    <recommendedName>
        <fullName evidence="1">COMM domain-containing protein 3</fullName>
    </recommendedName>
</protein>
<name>A0A2Z4HQL4_BRABE</name>
<accession>A0A2Z4HQL4</accession>